<evidence type="ECO:0000313" key="2">
    <source>
        <dbReference type="Proteomes" id="UP000199600"/>
    </source>
</evidence>
<accession>A0A1A8XG15</accession>
<proteinExistence type="predicted"/>
<dbReference type="AlphaFoldDB" id="A0A1A8XG15"/>
<dbReference type="EMBL" id="FLQY01000027">
    <property type="protein sequence ID" value="SBT04119.1"/>
    <property type="molecule type" value="Genomic_DNA"/>
</dbReference>
<gene>
    <name evidence="1" type="ORF">PROAA_1220006</name>
</gene>
<dbReference type="Proteomes" id="UP000199600">
    <property type="component" value="Unassembled WGS sequence"/>
</dbReference>
<organism evidence="1 2">
    <name type="scientific">Candidatus Propionivibrio aalborgensis</name>
    <dbReference type="NCBI Taxonomy" id="1860101"/>
    <lineage>
        <taxon>Bacteria</taxon>
        <taxon>Pseudomonadati</taxon>
        <taxon>Pseudomonadota</taxon>
        <taxon>Betaproteobacteria</taxon>
        <taxon>Rhodocyclales</taxon>
        <taxon>Rhodocyclaceae</taxon>
        <taxon>Propionivibrio</taxon>
    </lineage>
</organism>
<reference evidence="1 2" key="1">
    <citation type="submission" date="2016-06" db="EMBL/GenBank/DDBJ databases">
        <authorList>
            <person name="Kjaerup R.B."/>
            <person name="Dalgaard T.S."/>
            <person name="Juul-Madsen H.R."/>
        </authorList>
    </citation>
    <scope>NUCLEOTIDE SEQUENCE [LARGE SCALE GENOMIC DNA]</scope>
    <source>
        <strain evidence="1">2</strain>
    </source>
</reference>
<name>A0A1A8XG15_9RHOO</name>
<keyword evidence="2" id="KW-1185">Reference proteome</keyword>
<protein>
    <submittedName>
        <fullName evidence="1">Uncharacterized protein</fullName>
    </submittedName>
</protein>
<evidence type="ECO:0000313" key="1">
    <source>
        <dbReference type="EMBL" id="SBT04119.1"/>
    </source>
</evidence>
<sequence length="63" mass="7102">MPEVRKPGKASYAVGPCRFAERSRPELLLENPEFLNPANITARDPAASAIRALRYYCFGPMKY</sequence>